<dbReference type="PANTHER" id="PTHR30408:SF12">
    <property type="entry name" value="TYPE I RESTRICTION ENZYME MJAVIII SPECIFICITY SUBUNIT"/>
    <property type="match status" value="1"/>
</dbReference>
<dbReference type="InterPro" id="IPR044946">
    <property type="entry name" value="Restrct_endonuc_typeI_TRD_sf"/>
</dbReference>
<evidence type="ECO:0000313" key="6">
    <source>
        <dbReference type="Proteomes" id="UP001462961"/>
    </source>
</evidence>
<name>A0ABV0DXX2_9BURK</name>
<proteinExistence type="inferred from homology"/>
<dbReference type="EMBL" id="JAYLVJ010000021">
    <property type="protein sequence ID" value="MEO1755937.1"/>
    <property type="molecule type" value="Genomic_DNA"/>
</dbReference>
<dbReference type="Gene3D" id="3.90.220.20">
    <property type="entry name" value="DNA methylase specificity domains"/>
    <property type="match status" value="3"/>
</dbReference>
<keyword evidence="5" id="KW-0255">Endonuclease</keyword>
<sequence>MSKHKAGVLRETPLGAITSDWEMGVVGDFVAALRAGVSVNAVETESGCLANEVGVLKTGAVLQGKFNPKQHKVVVPEDVGRVATSVVGDRIIISRMNTPALVGESGYVPHDVSNLFLPDRLWQTEPSERPQSQRWLSYWLQHPSIRRLVAAGATGTSNSMKNISKETVLSLPVPLTPLPEQKKIAAVLTAMDNKLDVIARQIEATQALRLGLLQTLFSRGVGGRNADGSWSPHVEFNGDSRQPLPTSWNTVRLGDVAPLIRRPVEVEPENSYPELGLRSYGKGTFHKPSLSGAEVGNKRLFEIKAGDLLFSNVFAWEGAVAVAKPKDDGRFGSHRYITCEVEASRADTMYLFRYLTTPAGIAALTLASPGGAGRNKTLGLSALANISIPLPPLEEQKEITAILDCVDAKLSVLASKMDSFQTLKRGLMQKLLTGEWRVNIESAVHDPEMAMLA</sequence>
<keyword evidence="6" id="KW-1185">Reference proteome</keyword>
<keyword evidence="2" id="KW-0680">Restriction system</keyword>
<keyword evidence="3" id="KW-0238">DNA-binding</keyword>
<evidence type="ECO:0000256" key="3">
    <source>
        <dbReference type="ARBA" id="ARBA00023125"/>
    </source>
</evidence>
<dbReference type="SUPFAM" id="SSF116734">
    <property type="entry name" value="DNA methylase specificity domain"/>
    <property type="match status" value="2"/>
</dbReference>
<organism evidence="5 6">
    <name type="scientific">Paraburkholderia caribensis</name>
    <dbReference type="NCBI Taxonomy" id="75105"/>
    <lineage>
        <taxon>Bacteria</taxon>
        <taxon>Pseudomonadati</taxon>
        <taxon>Pseudomonadota</taxon>
        <taxon>Betaproteobacteria</taxon>
        <taxon>Burkholderiales</taxon>
        <taxon>Burkholderiaceae</taxon>
        <taxon>Paraburkholderia</taxon>
    </lineage>
</organism>
<comment type="caution">
    <text evidence="5">The sequence shown here is derived from an EMBL/GenBank/DDBJ whole genome shotgun (WGS) entry which is preliminary data.</text>
</comment>
<keyword evidence="5" id="KW-0540">Nuclease</keyword>
<protein>
    <submittedName>
        <fullName evidence="5">Restriction endonuclease subunit S</fullName>
    </submittedName>
</protein>
<dbReference type="RefSeq" id="WP_202036513.1">
    <property type="nucleotide sequence ID" value="NZ_CP015958.1"/>
</dbReference>
<evidence type="ECO:0000256" key="1">
    <source>
        <dbReference type="ARBA" id="ARBA00010923"/>
    </source>
</evidence>
<feature type="domain" description="Type I restriction modification DNA specificity" evidence="4">
    <location>
        <begin position="246"/>
        <end position="409"/>
    </location>
</feature>
<dbReference type="Pfam" id="PF01420">
    <property type="entry name" value="Methylase_S"/>
    <property type="match status" value="2"/>
</dbReference>
<evidence type="ECO:0000313" key="5">
    <source>
        <dbReference type="EMBL" id="MEO1755937.1"/>
    </source>
</evidence>
<gene>
    <name evidence="5" type="ORF">VOI32_18585</name>
</gene>
<dbReference type="Proteomes" id="UP001462961">
    <property type="component" value="Unassembled WGS sequence"/>
</dbReference>
<dbReference type="PANTHER" id="PTHR30408">
    <property type="entry name" value="TYPE-1 RESTRICTION ENZYME ECOKI SPECIFICITY PROTEIN"/>
    <property type="match status" value="1"/>
</dbReference>
<accession>A0ABV0DXX2</accession>
<evidence type="ECO:0000259" key="4">
    <source>
        <dbReference type="Pfam" id="PF01420"/>
    </source>
</evidence>
<reference evidence="5 6" key="1">
    <citation type="submission" date="2024-01" db="EMBL/GenBank/DDBJ databases">
        <title>The diversity of rhizobia nodulating Mimosa spp. in eleven states of Brazil covering several biomes is determined by host plant, location, and edaphic factors.</title>
        <authorList>
            <person name="Rouws L."/>
            <person name="Barauna A."/>
            <person name="Beukes C."/>
            <person name="De Faria S.M."/>
            <person name="Gross E."/>
            <person name="Dos Reis Junior F.B."/>
            <person name="Simon M."/>
            <person name="Maluk M."/>
            <person name="Odee D.W."/>
            <person name="Kenicer G."/>
            <person name="Young J.P.W."/>
            <person name="Reis V.M."/>
            <person name="Zilli J."/>
            <person name="James E.K."/>
        </authorList>
    </citation>
    <scope>NUCLEOTIDE SEQUENCE [LARGE SCALE GENOMIC DNA]</scope>
    <source>
        <strain evidence="5 6">JHI1651</strain>
    </source>
</reference>
<feature type="domain" description="Type I restriction modification DNA specificity" evidence="4">
    <location>
        <begin position="88"/>
        <end position="202"/>
    </location>
</feature>
<dbReference type="InterPro" id="IPR000055">
    <property type="entry name" value="Restrct_endonuc_typeI_TRD"/>
</dbReference>
<comment type="similarity">
    <text evidence="1">Belongs to the type-I restriction system S methylase family.</text>
</comment>
<dbReference type="GO" id="GO:0004519">
    <property type="term" value="F:endonuclease activity"/>
    <property type="evidence" value="ECO:0007669"/>
    <property type="project" value="UniProtKB-KW"/>
</dbReference>
<evidence type="ECO:0000256" key="2">
    <source>
        <dbReference type="ARBA" id="ARBA00022747"/>
    </source>
</evidence>
<keyword evidence="5" id="KW-0378">Hydrolase</keyword>
<dbReference type="InterPro" id="IPR052021">
    <property type="entry name" value="Type-I_RS_S_subunit"/>
</dbReference>